<evidence type="ECO:0000313" key="3">
    <source>
        <dbReference type="EMBL" id="KAH8041486.1"/>
    </source>
</evidence>
<dbReference type="EMBL" id="JABSTU010000001">
    <property type="protein sequence ID" value="KAH8041486.1"/>
    <property type="molecule type" value="Genomic_DNA"/>
</dbReference>
<accession>A0A9J6F3T3</accession>
<feature type="compositionally biased region" description="Basic and acidic residues" evidence="1">
    <location>
        <begin position="87"/>
        <end position="113"/>
    </location>
</feature>
<gene>
    <name evidence="3" type="ORF">HPB51_016931</name>
</gene>
<sequence>METDMWRIDMIKKSALEIYRAFKREIAKERIYDNTRGSSLLFEARTGVLRTKTYRAKYEGVDTVCMESVEEATIGGDSAEAPARHATQAEDSRAATAAGEDHSAATSARREASPGDAVEPPRAPLLIPDLQETPSKTADPVEMGDIAVNVASGRHAARKAKGFARNPLASTARPRSHRSDREGRPRTRRSRRSRMVRTPTPVALMVPDVLVTPHDPAPPQSGDVEMAAGHVSMHQAPRATVVVGSSRWRRAACVAPILGCFVVLVAVLAYGTVKNIVHHGRVIEDIDNWTLARLETQASPAARIWEW</sequence>
<comment type="caution">
    <text evidence="3">The sequence shown here is derived from an EMBL/GenBank/DDBJ whole genome shotgun (WGS) entry which is preliminary data.</text>
</comment>
<dbReference type="Proteomes" id="UP000821866">
    <property type="component" value="Chromosome 1"/>
</dbReference>
<protein>
    <submittedName>
        <fullName evidence="3">Uncharacterized protein</fullName>
    </submittedName>
</protein>
<evidence type="ECO:0000256" key="2">
    <source>
        <dbReference type="SAM" id="Phobius"/>
    </source>
</evidence>
<reference evidence="3" key="2">
    <citation type="submission" date="2021-09" db="EMBL/GenBank/DDBJ databases">
        <authorList>
            <person name="Jia N."/>
            <person name="Wang J."/>
            <person name="Shi W."/>
            <person name="Du L."/>
            <person name="Sun Y."/>
            <person name="Zhan W."/>
            <person name="Jiang J."/>
            <person name="Wang Q."/>
            <person name="Zhang B."/>
            <person name="Ji P."/>
            <person name="Sakyi L.B."/>
            <person name="Cui X."/>
            <person name="Yuan T."/>
            <person name="Jiang B."/>
            <person name="Yang W."/>
            <person name="Lam T.T.-Y."/>
            <person name="Chang Q."/>
            <person name="Ding S."/>
            <person name="Wang X."/>
            <person name="Zhu J."/>
            <person name="Ruan X."/>
            <person name="Zhao L."/>
            <person name="Wei J."/>
            <person name="Que T."/>
            <person name="Du C."/>
            <person name="Cheng J."/>
            <person name="Dai P."/>
            <person name="Han X."/>
            <person name="Huang E."/>
            <person name="Gao Y."/>
            <person name="Liu J."/>
            <person name="Shao H."/>
            <person name="Ye R."/>
            <person name="Li L."/>
            <person name="Wei W."/>
            <person name="Wang X."/>
            <person name="Wang C."/>
            <person name="Huo Q."/>
            <person name="Li W."/>
            <person name="Guo W."/>
            <person name="Chen H."/>
            <person name="Chen S."/>
            <person name="Zhou L."/>
            <person name="Zhou L."/>
            <person name="Ni X."/>
            <person name="Tian J."/>
            <person name="Zhou Y."/>
            <person name="Sheng Y."/>
            <person name="Liu T."/>
            <person name="Pan Y."/>
            <person name="Xia L."/>
            <person name="Li J."/>
            <person name="Zhao F."/>
            <person name="Cao W."/>
        </authorList>
    </citation>
    <scope>NUCLEOTIDE SEQUENCE</scope>
    <source>
        <strain evidence="3">Rmic-2018</strain>
        <tissue evidence="3">Larvae</tissue>
    </source>
</reference>
<dbReference type="AlphaFoldDB" id="A0A9J6F3T3"/>
<organism evidence="3 4">
    <name type="scientific">Rhipicephalus microplus</name>
    <name type="common">Cattle tick</name>
    <name type="synonym">Boophilus microplus</name>
    <dbReference type="NCBI Taxonomy" id="6941"/>
    <lineage>
        <taxon>Eukaryota</taxon>
        <taxon>Metazoa</taxon>
        <taxon>Ecdysozoa</taxon>
        <taxon>Arthropoda</taxon>
        <taxon>Chelicerata</taxon>
        <taxon>Arachnida</taxon>
        <taxon>Acari</taxon>
        <taxon>Parasitiformes</taxon>
        <taxon>Ixodida</taxon>
        <taxon>Ixodoidea</taxon>
        <taxon>Ixodidae</taxon>
        <taxon>Rhipicephalinae</taxon>
        <taxon>Rhipicephalus</taxon>
        <taxon>Boophilus</taxon>
    </lineage>
</organism>
<feature type="region of interest" description="Disordered" evidence="1">
    <location>
        <begin position="157"/>
        <end position="194"/>
    </location>
</feature>
<feature type="region of interest" description="Disordered" evidence="1">
    <location>
        <begin position="75"/>
        <end position="142"/>
    </location>
</feature>
<feature type="transmembrane region" description="Helical" evidence="2">
    <location>
        <begin position="254"/>
        <end position="273"/>
    </location>
</feature>
<keyword evidence="2" id="KW-0812">Transmembrane</keyword>
<keyword evidence="4" id="KW-1185">Reference proteome</keyword>
<proteinExistence type="predicted"/>
<keyword evidence="2" id="KW-0472">Membrane</keyword>
<evidence type="ECO:0000256" key="1">
    <source>
        <dbReference type="SAM" id="MobiDB-lite"/>
    </source>
</evidence>
<reference evidence="3" key="1">
    <citation type="journal article" date="2020" name="Cell">
        <title>Large-Scale Comparative Analyses of Tick Genomes Elucidate Their Genetic Diversity and Vector Capacities.</title>
        <authorList>
            <consortium name="Tick Genome and Microbiome Consortium (TIGMIC)"/>
            <person name="Jia N."/>
            <person name="Wang J."/>
            <person name="Shi W."/>
            <person name="Du L."/>
            <person name="Sun Y."/>
            <person name="Zhan W."/>
            <person name="Jiang J.F."/>
            <person name="Wang Q."/>
            <person name="Zhang B."/>
            <person name="Ji P."/>
            <person name="Bell-Sakyi L."/>
            <person name="Cui X.M."/>
            <person name="Yuan T.T."/>
            <person name="Jiang B.G."/>
            <person name="Yang W.F."/>
            <person name="Lam T.T."/>
            <person name="Chang Q.C."/>
            <person name="Ding S.J."/>
            <person name="Wang X.J."/>
            <person name="Zhu J.G."/>
            <person name="Ruan X.D."/>
            <person name="Zhao L."/>
            <person name="Wei J.T."/>
            <person name="Ye R.Z."/>
            <person name="Que T.C."/>
            <person name="Du C.H."/>
            <person name="Zhou Y.H."/>
            <person name="Cheng J.X."/>
            <person name="Dai P.F."/>
            <person name="Guo W.B."/>
            <person name="Han X.H."/>
            <person name="Huang E.J."/>
            <person name="Li L.F."/>
            <person name="Wei W."/>
            <person name="Gao Y.C."/>
            <person name="Liu J.Z."/>
            <person name="Shao H.Z."/>
            <person name="Wang X."/>
            <person name="Wang C.C."/>
            <person name="Yang T.C."/>
            <person name="Huo Q.B."/>
            <person name="Li W."/>
            <person name="Chen H.Y."/>
            <person name="Chen S.E."/>
            <person name="Zhou L.G."/>
            <person name="Ni X.B."/>
            <person name="Tian J.H."/>
            <person name="Sheng Y."/>
            <person name="Liu T."/>
            <person name="Pan Y.S."/>
            <person name="Xia L.Y."/>
            <person name="Li J."/>
            <person name="Zhao F."/>
            <person name="Cao W.C."/>
        </authorList>
    </citation>
    <scope>NUCLEOTIDE SEQUENCE</scope>
    <source>
        <strain evidence="3">Rmic-2018</strain>
    </source>
</reference>
<evidence type="ECO:0000313" key="4">
    <source>
        <dbReference type="Proteomes" id="UP000821866"/>
    </source>
</evidence>
<keyword evidence="2" id="KW-1133">Transmembrane helix</keyword>
<name>A0A9J6F3T3_RHIMP</name>